<keyword evidence="2" id="KW-0472">Membrane</keyword>
<proteinExistence type="predicted"/>
<feature type="compositionally biased region" description="Pro residues" evidence="1">
    <location>
        <begin position="57"/>
        <end position="75"/>
    </location>
</feature>
<feature type="compositionally biased region" description="Low complexity" evidence="1">
    <location>
        <begin position="20"/>
        <end position="37"/>
    </location>
</feature>
<sequence length="203" mass="21318">MLPMATSSLPCGSVERRTPRLPITLPSSSSTTTCLSLPRPPRHSLPRTTTSSRTTGAPPPTPPSPRSAPPPPLLPLPASSSTATTQPSPYGGSTAPATSKCLQRIAPKKVPPPRPPLPPADVSADTARRSARRGSRGTAASATSGISTRRSLYFLCSLSLSLIKILHSVLLHSLYLTNFGIFLLVGPLPCIMVVNLVRSLFSL</sequence>
<gene>
    <name evidence="3" type="ORF">M6B38_293455</name>
</gene>
<evidence type="ECO:0000256" key="1">
    <source>
        <dbReference type="SAM" id="MobiDB-lite"/>
    </source>
</evidence>
<evidence type="ECO:0000256" key="2">
    <source>
        <dbReference type="SAM" id="Phobius"/>
    </source>
</evidence>
<dbReference type="Proteomes" id="UP001140949">
    <property type="component" value="Unassembled WGS sequence"/>
</dbReference>
<feature type="region of interest" description="Disordered" evidence="1">
    <location>
        <begin position="1"/>
        <end position="142"/>
    </location>
</feature>
<keyword evidence="4" id="KW-1185">Reference proteome</keyword>
<comment type="caution">
    <text evidence="3">The sequence shown here is derived from an EMBL/GenBank/DDBJ whole genome shotgun (WGS) entry which is preliminary data.</text>
</comment>
<evidence type="ECO:0000313" key="3">
    <source>
        <dbReference type="EMBL" id="KAJ6844611.1"/>
    </source>
</evidence>
<keyword evidence="2" id="KW-0812">Transmembrane</keyword>
<feature type="compositionally biased region" description="Polar residues" evidence="1">
    <location>
        <begin position="1"/>
        <end position="10"/>
    </location>
</feature>
<feature type="compositionally biased region" description="Low complexity" evidence="1">
    <location>
        <begin position="76"/>
        <end position="89"/>
    </location>
</feature>
<feature type="transmembrane region" description="Helical" evidence="2">
    <location>
        <begin position="152"/>
        <end position="175"/>
    </location>
</feature>
<dbReference type="EMBL" id="JANAVB010006599">
    <property type="protein sequence ID" value="KAJ6844611.1"/>
    <property type="molecule type" value="Genomic_DNA"/>
</dbReference>
<keyword evidence="2" id="KW-1133">Transmembrane helix</keyword>
<reference evidence="3" key="1">
    <citation type="journal article" date="2023" name="GigaByte">
        <title>Genome assembly of the bearded iris, Iris pallida Lam.</title>
        <authorList>
            <person name="Bruccoleri R.E."/>
            <person name="Oakeley E.J."/>
            <person name="Faust A.M.E."/>
            <person name="Altorfer M."/>
            <person name="Dessus-Babus S."/>
            <person name="Burckhardt D."/>
            <person name="Oertli M."/>
            <person name="Naumann U."/>
            <person name="Petersen F."/>
            <person name="Wong J."/>
        </authorList>
    </citation>
    <scope>NUCLEOTIDE SEQUENCE</scope>
    <source>
        <strain evidence="3">GSM-AAB239-AS_SAM_17_03QT</strain>
    </source>
</reference>
<feature type="transmembrane region" description="Helical" evidence="2">
    <location>
        <begin position="181"/>
        <end position="201"/>
    </location>
</feature>
<organism evidence="3 4">
    <name type="scientific">Iris pallida</name>
    <name type="common">Sweet iris</name>
    <dbReference type="NCBI Taxonomy" id="29817"/>
    <lineage>
        <taxon>Eukaryota</taxon>
        <taxon>Viridiplantae</taxon>
        <taxon>Streptophyta</taxon>
        <taxon>Embryophyta</taxon>
        <taxon>Tracheophyta</taxon>
        <taxon>Spermatophyta</taxon>
        <taxon>Magnoliopsida</taxon>
        <taxon>Liliopsida</taxon>
        <taxon>Asparagales</taxon>
        <taxon>Iridaceae</taxon>
        <taxon>Iridoideae</taxon>
        <taxon>Irideae</taxon>
        <taxon>Iris</taxon>
    </lineage>
</organism>
<reference evidence="3" key="2">
    <citation type="submission" date="2023-04" db="EMBL/GenBank/DDBJ databases">
        <authorList>
            <person name="Bruccoleri R.E."/>
            <person name="Oakeley E.J."/>
            <person name="Faust A.-M."/>
            <person name="Dessus-Babus S."/>
            <person name="Altorfer M."/>
            <person name="Burckhardt D."/>
            <person name="Oertli M."/>
            <person name="Naumann U."/>
            <person name="Petersen F."/>
            <person name="Wong J."/>
        </authorList>
    </citation>
    <scope>NUCLEOTIDE SEQUENCE</scope>
    <source>
        <strain evidence="3">GSM-AAB239-AS_SAM_17_03QT</strain>
        <tissue evidence="3">Leaf</tissue>
    </source>
</reference>
<feature type="compositionally biased region" description="Low complexity" evidence="1">
    <location>
        <begin position="46"/>
        <end position="56"/>
    </location>
</feature>
<accession>A0AAX6HV68</accession>
<name>A0AAX6HV68_IRIPA</name>
<feature type="compositionally biased region" description="Pro residues" evidence="1">
    <location>
        <begin position="109"/>
        <end position="119"/>
    </location>
</feature>
<evidence type="ECO:0000313" key="4">
    <source>
        <dbReference type="Proteomes" id="UP001140949"/>
    </source>
</evidence>
<protein>
    <submittedName>
        <fullName evidence="3">CCT isoform X1</fullName>
    </submittedName>
</protein>
<dbReference type="AlphaFoldDB" id="A0AAX6HV68"/>